<sequence length="200" mass="22028">MTIEPATHSDLNTILACLAAEAAAGEQTVRGNRNLIAQRQQEIEFFGLREAGQVVAFALGKSGAIAIQEIRPDCRAKGDGRILAQLAIDRSLAADTRTGKAVMTECQAVRGRLGAAIAMTTPWLETINGLCKPLLSCAEGAEVIHRKAPWRSFEAVEYATLEWVDWFNNRRLLELLGNVPPAEAEERYTPCWTINPWLRN</sequence>
<dbReference type="AlphaFoldDB" id="A0A7W9AG48"/>
<dbReference type="InterPro" id="IPR016181">
    <property type="entry name" value="Acyl_CoA_acyltransferase"/>
</dbReference>
<evidence type="ECO:0000313" key="1">
    <source>
        <dbReference type="EMBL" id="MBB5684990.1"/>
    </source>
</evidence>
<reference evidence="1 2" key="1">
    <citation type="submission" date="2020-08" db="EMBL/GenBank/DDBJ databases">
        <title>Genomic Encyclopedia of Type Strains, Phase IV (KMG-IV): sequencing the most valuable type-strain genomes for metagenomic binning, comparative biology and taxonomic classification.</title>
        <authorList>
            <person name="Goeker M."/>
        </authorList>
    </citation>
    <scope>NUCLEOTIDE SEQUENCE [LARGE SCALE GENOMIC DNA]</scope>
    <source>
        <strain evidence="1 2">DSM 25079</strain>
    </source>
</reference>
<accession>A0A7W9AG48</accession>
<comment type="caution">
    <text evidence="1">The sequence shown here is derived from an EMBL/GenBank/DDBJ whole genome shotgun (WGS) entry which is preliminary data.</text>
</comment>
<dbReference type="SUPFAM" id="SSF55729">
    <property type="entry name" value="Acyl-CoA N-acyltransferases (Nat)"/>
    <property type="match status" value="1"/>
</dbReference>
<keyword evidence="2" id="KW-1185">Reference proteome</keyword>
<proteinExistence type="predicted"/>
<evidence type="ECO:0000313" key="2">
    <source>
        <dbReference type="Proteomes" id="UP000549617"/>
    </source>
</evidence>
<dbReference type="EMBL" id="JACIJC010000001">
    <property type="protein sequence ID" value="MBB5684990.1"/>
    <property type="molecule type" value="Genomic_DNA"/>
</dbReference>
<name>A0A7W9AG48_9SPHN</name>
<dbReference type="Proteomes" id="UP000549617">
    <property type="component" value="Unassembled WGS sequence"/>
</dbReference>
<gene>
    <name evidence="1" type="ORF">FHS49_000981</name>
</gene>
<protein>
    <submittedName>
        <fullName evidence="1">Uncharacterized protein</fullName>
    </submittedName>
</protein>
<organism evidence="1 2">
    <name type="scientific">Sphingobium boeckii</name>
    <dbReference type="NCBI Taxonomy" id="1082345"/>
    <lineage>
        <taxon>Bacteria</taxon>
        <taxon>Pseudomonadati</taxon>
        <taxon>Pseudomonadota</taxon>
        <taxon>Alphaproteobacteria</taxon>
        <taxon>Sphingomonadales</taxon>
        <taxon>Sphingomonadaceae</taxon>
        <taxon>Sphingobium</taxon>
    </lineage>
</organism>